<dbReference type="PANTHER" id="PTHR33269">
    <property type="entry name" value="NADH-UBIQUINONE OXIDOREDUCTASE CHAIN 6"/>
    <property type="match status" value="1"/>
</dbReference>
<protein>
    <recommendedName>
        <fullName evidence="3">NADH-quinone oxidoreductase subunit J</fullName>
    </recommendedName>
</protein>
<dbReference type="Gene3D" id="1.20.120.1200">
    <property type="entry name" value="NADH-ubiquinone/plastoquinone oxidoreductase chain 6, subunit NuoJ"/>
    <property type="match status" value="1"/>
</dbReference>
<name>X0X214_9ZZZZ</name>
<feature type="transmembrane region" description="Helical" evidence="1">
    <location>
        <begin position="77"/>
        <end position="99"/>
    </location>
</feature>
<organism evidence="2">
    <name type="scientific">marine sediment metagenome</name>
    <dbReference type="NCBI Taxonomy" id="412755"/>
    <lineage>
        <taxon>unclassified sequences</taxon>
        <taxon>metagenomes</taxon>
        <taxon>ecological metagenomes</taxon>
    </lineage>
</organism>
<proteinExistence type="predicted"/>
<comment type="caution">
    <text evidence="2">The sequence shown here is derived from an EMBL/GenBank/DDBJ whole genome shotgun (WGS) entry which is preliminary data.</text>
</comment>
<dbReference type="InterPro" id="IPR042106">
    <property type="entry name" value="Nuo/plastoQ_OxRdtase_6_NuoJ"/>
</dbReference>
<feature type="non-terminal residue" evidence="2">
    <location>
        <position position="1"/>
    </location>
</feature>
<gene>
    <name evidence="2" type="ORF">S01H1_68249</name>
</gene>
<evidence type="ECO:0000256" key="1">
    <source>
        <dbReference type="SAM" id="Phobius"/>
    </source>
</evidence>
<evidence type="ECO:0000313" key="2">
    <source>
        <dbReference type="EMBL" id="GAG30688.1"/>
    </source>
</evidence>
<reference evidence="2" key="1">
    <citation type="journal article" date="2014" name="Front. Microbiol.">
        <title>High frequency of phylogenetically diverse reductive dehalogenase-homologous genes in deep subseafloor sedimentary metagenomes.</title>
        <authorList>
            <person name="Kawai M."/>
            <person name="Futagami T."/>
            <person name="Toyoda A."/>
            <person name="Takaki Y."/>
            <person name="Nishi S."/>
            <person name="Hori S."/>
            <person name="Arai W."/>
            <person name="Tsubouchi T."/>
            <person name="Morono Y."/>
            <person name="Uchiyama I."/>
            <person name="Ito T."/>
            <person name="Fujiyama A."/>
            <person name="Inagaki F."/>
            <person name="Takami H."/>
        </authorList>
    </citation>
    <scope>NUCLEOTIDE SEQUENCE</scope>
    <source>
        <strain evidence="2">Expedition CK06-06</strain>
    </source>
</reference>
<dbReference type="EMBL" id="BARS01045255">
    <property type="protein sequence ID" value="GAG30688.1"/>
    <property type="molecule type" value="Genomic_DNA"/>
</dbReference>
<keyword evidence="1" id="KW-0812">Transmembrane</keyword>
<accession>X0X214</accession>
<keyword evidence="1" id="KW-1133">Transmembrane helix</keyword>
<dbReference type="Pfam" id="PF00499">
    <property type="entry name" value="Oxidored_q3"/>
    <property type="match status" value="1"/>
</dbReference>
<dbReference type="InterPro" id="IPR001457">
    <property type="entry name" value="NADH_UbQ/plastoQ_OxRdtase_su6"/>
</dbReference>
<dbReference type="AlphaFoldDB" id="X0X214"/>
<dbReference type="PANTHER" id="PTHR33269:SF17">
    <property type="entry name" value="NADH-UBIQUINONE OXIDOREDUCTASE CHAIN 6"/>
    <property type="match status" value="1"/>
</dbReference>
<evidence type="ECO:0008006" key="3">
    <source>
        <dbReference type="Google" id="ProtNLM"/>
    </source>
</evidence>
<sequence length="133" mass="14546">TLFLFVIMMLNLGTIGAREGFVRYLPFGAIVMAVLIGVIMYILGPDHFALANKLIAVTHPADYSNVKELGAVLYTTYLYPFEIAGALLLVAIVAAISLAHRGRQNSKAQNIPDQLAVRREDRVRLIDMKAGSS</sequence>
<feature type="transmembrane region" description="Helical" evidence="1">
    <location>
        <begin position="21"/>
        <end position="43"/>
    </location>
</feature>
<dbReference type="GO" id="GO:0008137">
    <property type="term" value="F:NADH dehydrogenase (ubiquinone) activity"/>
    <property type="evidence" value="ECO:0007669"/>
    <property type="project" value="InterPro"/>
</dbReference>
<keyword evidence="1" id="KW-0472">Membrane</keyword>